<sequence length="405" mass="45820">MLINQRRPKKGCALLLFIVLWHYFFSSSFVLRLDPKIFWPTIFAIAFVILLMKREVLQGTELTLFKFLYVGFLVCFLSADAWTSIINDVYFFVYLGVAAMIGRNITTTKVMKTTLGFCVVHLICIYIQVFVPNAYKSIILPLLPSYSHADILYQMTYNASFYGFTVQTSMAAMYMTIGAICAAIFAKHSKRSITKILYIVLVALFLTGVLFTTRRGSLLALCLVLAYIYFDTSGGKFSKIVLLLLGIAFLLSVGVDWIPGMQGLLDKFDRLSGNMMNGRQTIWGNALSNFWNYPLFGYGVGNSSLAGGGALIDNAYLAVLVERGLIGSVIWFIPIIWTFIKTYSKKKHASDMDNIAQDFSLYIQLLFVIMSMMENYFGQALAMFIYYVAVLCEDFTRMRGNYEID</sequence>
<accession>A0A367G8X8</accession>
<keyword evidence="4 5" id="KW-0472">Membrane</keyword>
<comment type="caution">
    <text evidence="7">The sequence shown here is derived from an EMBL/GenBank/DDBJ whole genome shotgun (WGS) entry which is preliminary data.</text>
</comment>
<feature type="transmembrane region" description="Helical" evidence="5">
    <location>
        <begin position="320"/>
        <end position="340"/>
    </location>
</feature>
<feature type="transmembrane region" description="Helical" evidence="5">
    <location>
        <begin position="12"/>
        <end position="31"/>
    </location>
</feature>
<feature type="transmembrane region" description="Helical" evidence="5">
    <location>
        <begin position="161"/>
        <end position="185"/>
    </location>
</feature>
<dbReference type="Pfam" id="PF04932">
    <property type="entry name" value="Wzy_C"/>
    <property type="match status" value="1"/>
</dbReference>
<evidence type="ECO:0000313" key="8">
    <source>
        <dbReference type="Proteomes" id="UP000252378"/>
    </source>
</evidence>
<name>A0A367G8X8_9FIRM</name>
<feature type="transmembrane region" description="Helical" evidence="5">
    <location>
        <begin position="361"/>
        <end position="389"/>
    </location>
</feature>
<dbReference type="AlphaFoldDB" id="A0A367G8X8"/>
<evidence type="ECO:0000256" key="1">
    <source>
        <dbReference type="ARBA" id="ARBA00004141"/>
    </source>
</evidence>
<dbReference type="InterPro" id="IPR051533">
    <property type="entry name" value="WaaL-like"/>
</dbReference>
<keyword evidence="2 5" id="KW-0812">Transmembrane</keyword>
<dbReference type="EMBL" id="PXUP01000005">
    <property type="protein sequence ID" value="RCH47158.1"/>
    <property type="molecule type" value="Genomic_DNA"/>
</dbReference>
<protein>
    <recommendedName>
        <fullName evidence="6">O-antigen ligase-related domain-containing protein</fullName>
    </recommendedName>
</protein>
<dbReference type="Proteomes" id="UP000252378">
    <property type="component" value="Unassembled WGS sequence"/>
</dbReference>
<evidence type="ECO:0000259" key="6">
    <source>
        <dbReference type="Pfam" id="PF04932"/>
    </source>
</evidence>
<dbReference type="PANTHER" id="PTHR37422:SF13">
    <property type="entry name" value="LIPOPOLYSACCHARIDE BIOSYNTHESIS PROTEIN PA4999-RELATED"/>
    <property type="match status" value="1"/>
</dbReference>
<dbReference type="GO" id="GO:0016020">
    <property type="term" value="C:membrane"/>
    <property type="evidence" value="ECO:0007669"/>
    <property type="project" value="UniProtKB-SubCell"/>
</dbReference>
<feature type="transmembrane region" description="Helical" evidence="5">
    <location>
        <begin position="197"/>
        <end position="228"/>
    </location>
</feature>
<dbReference type="InterPro" id="IPR007016">
    <property type="entry name" value="O-antigen_ligase-rel_domated"/>
</dbReference>
<feature type="transmembrane region" description="Helical" evidence="5">
    <location>
        <begin position="240"/>
        <end position="261"/>
    </location>
</feature>
<evidence type="ECO:0000256" key="4">
    <source>
        <dbReference type="ARBA" id="ARBA00023136"/>
    </source>
</evidence>
<organism evidence="7 8">
    <name type="scientific">Faecalibacterium prausnitzii</name>
    <dbReference type="NCBI Taxonomy" id="853"/>
    <lineage>
        <taxon>Bacteria</taxon>
        <taxon>Bacillati</taxon>
        <taxon>Bacillota</taxon>
        <taxon>Clostridia</taxon>
        <taxon>Eubacteriales</taxon>
        <taxon>Oscillospiraceae</taxon>
        <taxon>Faecalibacterium</taxon>
    </lineage>
</organism>
<feature type="transmembrane region" description="Helical" evidence="5">
    <location>
        <begin position="113"/>
        <end position="135"/>
    </location>
</feature>
<evidence type="ECO:0000313" key="7">
    <source>
        <dbReference type="EMBL" id="RCH47158.1"/>
    </source>
</evidence>
<proteinExistence type="predicted"/>
<comment type="subcellular location">
    <subcellularLocation>
        <location evidence="1">Membrane</location>
        <topology evidence="1">Multi-pass membrane protein</topology>
    </subcellularLocation>
</comment>
<evidence type="ECO:0000256" key="5">
    <source>
        <dbReference type="SAM" id="Phobius"/>
    </source>
</evidence>
<feature type="transmembrane region" description="Helical" evidence="5">
    <location>
        <begin position="64"/>
        <end position="83"/>
    </location>
</feature>
<dbReference type="PANTHER" id="PTHR37422">
    <property type="entry name" value="TEICHURONIC ACID BIOSYNTHESIS PROTEIN TUAE"/>
    <property type="match status" value="1"/>
</dbReference>
<reference evidence="7 8" key="1">
    <citation type="submission" date="2018-03" db="EMBL/GenBank/DDBJ databases">
        <title>Complete genome sequencing of Faecalibacterium prausnitzii strains isolated from the human gut.</title>
        <authorList>
            <person name="Fitzgerald B.C."/>
            <person name="Shkoporov A.N."/>
            <person name="Ross P.R."/>
            <person name="Hill C."/>
        </authorList>
    </citation>
    <scope>NUCLEOTIDE SEQUENCE [LARGE SCALE GENOMIC DNA]</scope>
    <source>
        <strain evidence="7 8">ATCC 27768</strain>
    </source>
</reference>
<feature type="transmembrane region" description="Helical" evidence="5">
    <location>
        <begin position="37"/>
        <end position="52"/>
    </location>
</feature>
<gene>
    <name evidence="7" type="ORF">C7J97_05080</name>
</gene>
<keyword evidence="3 5" id="KW-1133">Transmembrane helix</keyword>
<feature type="domain" description="O-antigen ligase-related" evidence="6">
    <location>
        <begin position="201"/>
        <end position="332"/>
    </location>
</feature>
<evidence type="ECO:0000256" key="2">
    <source>
        <dbReference type="ARBA" id="ARBA00022692"/>
    </source>
</evidence>
<evidence type="ECO:0000256" key="3">
    <source>
        <dbReference type="ARBA" id="ARBA00022989"/>
    </source>
</evidence>
<dbReference type="RefSeq" id="WP_113992178.1">
    <property type="nucleotide sequence ID" value="NZ_JAWHPP010000003.1"/>
</dbReference>
<feature type="transmembrane region" description="Helical" evidence="5">
    <location>
        <begin position="89"/>
        <end position="106"/>
    </location>
</feature>